<keyword evidence="2" id="KW-1185">Reference proteome</keyword>
<reference evidence="1 2" key="1">
    <citation type="journal article" date="2015" name="Biotechnol. Biofuels">
        <title>Enhanced degradation of softwood versus hardwood by the white-rot fungus Pycnoporus coccineus.</title>
        <authorList>
            <person name="Couturier M."/>
            <person name="Navarro D."/>
            <person name="Chevret D."/>
            <person name="Henrissat B."/>
            <person name="Piumi F."/>
            <person name="Ruiz-Duenas F.J."/>
            <person name="Martinez A.T."/>
            <person name="Grigoriev I.V."/>
            <person name="Riley R."/>
            <person name="Lipzen A."/>
            <person name="Berrin J.G."/>
            <person name="Master E.R."/>
            <person name="Rosso M.N."/>
        </authorList>
    </citation>
    <scope>NUCLEOTIDE SEQUENCE [LARGE SCALE GENOMIC DNA]</scope>
    <source>
        <strain evidence="1 2">BRFM310</strain>
    </source>
</reference>
<evidence type="ECO:0008006" key="3">
    <source>
        <dbReference type="Google" id="ProtNLM"/>
    </source>
</evidence>
<name>A0A1Y2I5B3_TRAC3</name>
<dbReference type="SUPFAM" id="SSF57903">
    <property type="entry name" value="FYVE/PHD zinc finger"/>
    <property type="match status" value="1"/>
</dbReference>
<dbReference type="EMBL" id="KZ084189">
    <property type="protein sequence ID" value="OSC96326.1"/>
    <property type="molecule type" value="Genomic_DNA"/>
</dbReference>
<proteinExistence type="predicted"/>
<organism evidence="1 2">
    <name type="scientific">Trametes coccinea (strain BRFM310)</name>
    <name type="common">Pycnoporus coccineus</name>
    <dbReference type="NCBI Taxonomy" id="1353009"/>
    <lineage>
        <taxon>Eukaryota</taxon>
        <taxon>Fungi</taxon>
        <taxon>Dikarya</taxon>
        <taxon>Basidiomycota</taxon>
        <taxon>Agaricomycotina</taxon>
        <taxon>Agaricomycetes</taxon>
        <taxon>Polyporales</taxon>
        <taxon>Polyporaceae</taxon>
        <taxon>Trametes</taxon>
    </lineage>
</organism>
<dbReference type="InterPro" id="IPR011011">
    <property type="entry name" value="Znf_FYVE_PHD"/>
</dbReference>
<dbReference type="AlphaFoldDB" id="A0A1Y2I5B3"/>
<dbReference type="Proteomes" id="UP000193067">
    <property type="component" value="Unassembled WGS sequence"/>
</dbReference>
<protein>
    <recommendedName>
        <fullName evidence="3">BAH domain-containing protein</fullName>
    </recommendedName>
</protein>
<gene>
    <name evidence="1" type="ORF">PYCCODRAFT_1379380</name>
</gene>
<dbReference type="OrthoDB" id="2738071at2759"/>
<dbReference type="PANTHER" id="PTHR46364">
    <property type="entry name" value="OS08G0421900 PROTEIN"/>
    <property type="match status" value="1"/>
</dbReference>
<sequence length="299" mass="34288">VSLKPDGSRRNDASNPDAELFARVVGTVIHHKYGKLVHLRWFILQEEFSESVTVDDATKALVPTIGDNELIQLAHETYQFADQINRKVPVVAFSPSRLCLPVIDEMTLYTRITLSVKWALEPYTFNIASTHNDNICSRHCNLGNLLDINQEPIMRFCELCQCWFHKQCLVVSPATVSTLEELKATRPPQPEDESEANYLFNSGQVEFSGHDFSIWMSLLHRPIQRGHSDYPWLLSFERLLYAVRNHDRAWGCPSDVQDFVTQHLSMAPSLVHLTDKYRAIVQAPYPDVYYYCPDCDSNI</sequence>
<feature type="non-terminal residue" evidence="1">
    <location>
        <position position="1"/>
    </location>
</feature>
<accession>A0A1Y2I5B3</accession>
<evidence type="ECO:0000313" key="1">
    <source>
        <dbReference type="EMBL" id="OSC96326.1"/>
    </source>
</evidence>
<evidence type="ECO:0000313" key="2">
    <source>
        <dbReference type="Proteomes" id="UP000193067"/>
    </source>
</evidence>